<keyword evidence="3" id="KW-1185">Reference proteome</keyword>
<sequence length="776" mass="84704">MAATVSPWAKPGAWALATEEQEAELEQQAKEEQQRAVEPPSADFPSLSAAAATKPKKKKQTISLAEFNNFGAPKPKPAEHPVGLTHEDRMLLPTGPRERTAEELDRNRLGGGFRSYGGDRGNSRYSNGDESSESKWGSGQRKEGGFGRESNRDEPSRADEVDDWGAKKKSMPGNGFERRERGGPGGSFFGGSQSKADESNSWVSNKSSMQSEGRRFGGGGSGFDRDRKVGFPSNGGADSDNWGRKKEETNGGSGFDRERKVGFVSNGGGADSDVWGKKREESNGGLSESTARPRLNLQPRSLPVSNETSPGSTTPPKPKGSNPFGAARPREEVLAEKGKDWKEIDEQLESAKIKEVKEIANSESFGRSFGMGNGRAGDRTERAWRKPDSADSRPQSADKSETRSNSEEPQNEHVEPYLLQAWIGWLCKSSLSLSWSHECVWCYFYGQRIPPNQQRLEIHIIHLAANPPMSNNAIDAAQANTMVSGTVFCDQCKDGERSLFDYPIYGVKVQVACSDSNGQITMSREETTNWFGNYAIGFDGTPDLSGCYAQISSSTGSGCVVSAGPAQSLRLVFRMFDVGMYVVDSLLTQPAEPMSFCPKSSNPVPAPVTPVNPLPKPVTPASPPPFRLPPMPRLPPLPPLPSLPPMPPMPFLEATACPHQQWTLPEHKCYWRAVNPNTKVAVIFGPVAAGRYGTDLTLWQGLQGRGDPYRTLLREGITAFLNSYNSLQFPYNSIVVVQHLNWGLMGSNRNVLLTGLRFIRANSGYGKVPCKFTACK</sequence>
<dbReference type="InterPro" id="IPR010433">
    <property type="entry name" value="EIF-4B_pln"/>
</dbReference>
<protein>
    <submittedName>
        <fullName evidence="2">Eukaryotic translation initiation factor 4B-like</fullName>
    </submittedName>
</protein>
<reference evidence="2 3" key="2">
    <citation type="submission" date="2019-11" db="EMBL/GenBank/DDBJ databases">
        <title>A de novo genome assembly of a pear dwarfing rootstock.</title>
        <authorList>
            <person name="Wang F."/>
            <person name="Wang J."/>
            <person name="Li S."/>
            <person name="Zhang Y."/>
            <person name="Fang M."/>
            <person name="Ma L."/>
            <person name="Zhao Y."/>
            <person name="Jiang S."/>
        </authorList>
    </citation>
    <scope>NUCLEOTIDE SEQUENCE [LARGE SCALE GENOMIC DNA]</scope>
    <source>
        <strain evidence="2">S2</strain>
        <tissue evidence="2">Leaf</tissue>
    </source>
</reference>
<dbReference type="PANTHER" id="PTHR32091:SF17">
    <property type="entry name" value="EUKARYOTIC TRANSLATION INITIATION FACTOR 4B3"/>
    <property type="match status" value="1"/>
</dbReference>
<dbReference type="Pfam" id="PF06273">
    <property type="entry name" value="eIF-4B"/>
    <property type="match status" value="1"/>
</dbReference>
<dbReference type="GO" id="GO:0003743">
    <property type="term" value="F:translation initiation factor activity"/>
    <property type="evidence" value="ECO:0007669"/>
    <property type="project" value="UniProtKB-KW"/>
</dbReference>
<feature type="compositionally biased region" description="Basic and acidic residues" evidence="1">
    <location>
        <begin position="85"/>
        <end position="108"/>
    </location>
</feature>
<dbReference type="OrthoDB" id="48651at2759"/>
<feature type="compositionally biased region" description="Basic and acidic residues" evidence="1">
    <location>
        <begin position="241"/>
        <end position="261"/>
    </location>
</feature>
<dbReference type="Pfam" id="PF01190">
    <property type="entry name" value="Pollen_Ole_e_1"/>
    <property type="match status" value="1"/>
</dbReference>
<feature type="compositionally biased region" description="Polar residues" evidence="1">
    <location>
        <begin position="123"/>
        <end position="137"/>
    </location>
</feature>
<dbReference type="PANTHER" id="PTHR32091">
    <property type="entry name" value="EUKARYOTIC TRANSLATION INITIATION FACTOR 4B"/>
    <property type="match status" value="1"/>
</dbReference>
<name>A0A5N5FHL1_9ROSA</name>
<evidence type="ECO:0000313" key="2">
    <source>
        <dbReference type="EMBL" id="KAB2600730.1"/>
    </source>
</evidence>
<feature type="region of interest" description="Disordered" evidence="1">
    <location>
        <begin position="365"/>
        <end position="411"/>
    </location>
</feature>
<dbReference type="GO" id="GO:0003729">
    <property type="term" value="F:mRNA binding"/>
    <property type="evidence" value="ECO:0007669"/>
    <property type="project" value="TreeGrafter"/>
</dbReference>
<feature type="compositionally biased region" description="Gly residues" evidence="1">
    <location>
        <begin position="109"/>
        <end position="120"/>
    </location>
</feature>
<keyword evidence="2" id="KW-0648">Protein biosynthesis</keyword>
<evidence type="ECO:0000256" key="1">
    <source>
        <dbReference type="SAM" id="MobiDB-lite"/>
    </source>
</evidence>
<feature type="compositionally biased region" description="Basic and acidic residues" evidence="1">
    <location>
        <begin position="140"/>
        <end position="159"/>
    </location>
</feature>
<dbReference type="EMBL" id="SMOL01000714">
    <property type="protein sequence ID" value="KAB2600730.1"/>
    <property type="molecule type" value="Genomic_DNA"/>
</dbReference>
<feature type="region of interest" description="Disordered" evidence="1">
    <location>
        <begin position="1"/>
        <end position="341"/>
    </location>
</feature>
<proteinExistence type="predicted"/>
<feature type="compositionally biased region" description="Polar residues" evidence="1">
    <location>
        <begin position="199"/>
        <end position="211"/>
    </location>
</feature>
<reference evidence="2 3" key="1">
    <citation type="submission" date="2019-09" db="EMBL/GenBank/DDBJ databases">
        <authorList>
            <person name="Ou C."/>
        </authorList>
    </citation>
    <scope>NUCLEOTIDE SEQUENCE [LARGE SCALE GENOMIC DNA]</scope>
    <source>
        <strain evidence="2">S2</strain>
        <tissue evidence="2">Leaf</tissue>
    </source>
</reference>
<evidence type="ECO:0000313" key="3">
    <source>
        <dbReference type="Proteomes" id="UP000327157"/>
    </source>
</evidence>
<feature type="compositionally biased region" description="Basic and acidic residues" evidence="1">
    <location>
        <begin position="328"/>
        <end position="341"/>
    </location>
</feature>
<gene>
    <name evidence="2" type="ORF">D8674_038461</name>
</gene>
<feature type="compositionally biased region" description="Basic and acidic residues" evidence="1">
    <location>
        <begin position="376"/>
        <end position="411"/>
    </location>
</feature>
<accession>A0A5N5FHL1</accession>
<dbReference type="Proteomes" id="UP000327157">
    <property type="component" value="Unassembled WGS sequence"/>
</dbReference>
<keyword evidence="2" id="KW-0396">Initiation factor</keyword>
<organism evidence="2 3">
    <name type="scientific">Pyrus ussuriensis x Pyrus communis</name>
    <dbReference type="NCBI Taxonomy" id="2448454"/>
    <lineage>
        <taxon>Eukaryota</taxon>
        <taxon>Viridiplantae</taxon>
        <taxon>Streptophyta</taxon>
        <taxon>Embryophyta</taxon>
        <taxon>Tracheophyta</taxon>
        <taxon>Spermatophyta</taxon>
        <taxon>Magnoliopsida</taxon>
        <taxon>eudicotyledons</taxon>
        <taxon>Gunneridae</taxon>
        <taxon>Pentapetalae</taxon>
        <taxon>rosids</taxon>
        <taxon>fabids</taxon>
        <taxon>Rosales</taxon>
        <taxon>Rosaceae</taxon>
        <taxon>Amygdaloideae</taxon>
        <taxon>Maleae</taxon>
        <taxon>Pyrus</taxon>
    </lineage>
</organism>
<dbReference type="AlphaFoldDB" id="A0A5N5FHL1"/>
<comment type="caution">
    <text evidence="2">The sequence shown here is derived from an EMBL/GenBank/DDBJ whole genome shotgun (WGS) entry which is preliminary data.</text>
</comment>